<dbReference type="GO" id="GO:0030490">
    <property type="term" value="P:maturation of SSU-rRNA"/>
    <property type="evidence" value="ECO:0007669"/>
    <property type="project" value="EnsemblFungi"/>
</dbReference>
<feature type="compositionally biased region" description="Acidic residues" evidence="3">
    <location>
        <begin position="281"/>
        <end position="295"/>
    </location>
</feature>
<evidence type="ECO:0000256" key="3">
    <source>
        <dbReference type="SAM" id="MobiDB-lite"/>
    </source>
</evidence>
<dbReference type="PANTHER" id="PTHR23325">
    <property type="entry name" value="SERUM RESPONSE FACTOR-BINDING"/>
    <property type="match status" value="1"/>
</dbReference>
<dbReference type="GeneID" id="11530531"/>
<accession>G8C186</accession>
<feature type="region of interest" description="Disordered" evidence="3">
    <location>
        <begin position="311"/>
        <end position="405"/>
    </location>
</feature>
<dbReference type="Pfam" id="PF09073">
    <property type="entry name" value="BUD22"/>
    <property type="match status" value="1"/>
</dbReference>
<feature type="compositionally biased region" description="Acidic residues" evidence="3">
    <location>
        <begin position="370"/>
        <end position="379"/>
    </location>
</feature>
<keyword evidence="6" id="KW-1185">Reference proteome</keyword>
<feature type="region of interest" description="Disordered" evidence="3">
    <location>
        <begin position="231"/>
        <end position="296"/>
    </location>
</feature>
<feature type="domain" description="Bud22" evidence="4">
    <location>
        <begin position="78"/>
        <end position="500"/>
    </location>
</feature>
<evidence type="ECO:0000313" key="5">
    <source>
        <dbReference type="EMBL" id="CCE65914.1"/>
    </source>
</evidence>
<evidence type="ECO:0000256" key="2">
    <source>
        <dbReference type="SAM" id="Coils"/>
    </source>
</evidence>
<dbReference type="InterPro" id="IPR037393">
    <property type="entry name" value="Bud22/SRFB1"/>
</dbReference>
<evidence type="ECO:0000256" key="1">
    <source>
        <dbReference type="ARBA" id="ARBA00023054"/>
    </source>
</evidence>
<feature type="compositionally biased region" description="Basic residues" evidence="3">
    <location>
        <begin position="391"/>
        <end position="403"/>
    </location>
</feature>
<organism evidence="5 6">
    <name type="scientific">Tetrapisispora phaffii (strain ATCC 24235 / CBS 4417 / NBRC 1672 / NRRL Y-8282 / UCD 70-5)</name>
    <name type="common">Yeast</name>
    <name type="synonym">Fabospora phaffii</name>
    <dbReference type="NCBI Taxonomy" id="1071381"/>
    <lineage>
        <taxon>Eukaryota</taxon>
        <taxon>Fungi</taxon>
        <taxon>Dikarya</taxon>
        <taxon>Ascomycota</taxon>
        <taxon>Saccharomycotina</taxon>
        <taxon>Saccharomycetes</taxon>
        <taxon>Saccharomycetales</taxon>
        <taxon>Saccharomycetaceae</taxon>
        <taxon>Tetrapisispora</taxon>
    </lineage>
</organism>
<protein>
    <recommendedName>
        <fullName evidence="4">Bud22 domain-containing protein</fullName>
    </recommendedName>
</protein>
<gene>
    <name evidence="5" type="primary">TPHA0N01330</name>
    <name evidence="5" type="ordered locus">TPHA_0N01330</name>
</gene>
<dbReference type="Proteomes" id="UP000005666">
    <property type="component" value="Chromosome 14"/>
</dbReference>
<proteinExistence type="predicted"/>
<feature type="compositionally biased region" description="Basic and acidic residues" evidence="3">
    <location>
        <begin position="238"/>
        <end position="253"/>
    </location>
</feature>
<feature type="compositionally biased region" description="Acidic residues" evidence="3">
    <location>
        <begin position="256"/>
        <end position="272"/>
    </location>
</feature>
<reference evidence="5 6" key="1">
    <citation type="journal article" date="2011" name="Proc. Natl. Acad. Sci. U.S.A.">
        <title>Evolutionary erosion of yeast sex chromosomes by mating-type switching accidents.</title>
        <authorList>
            <person name="Gordon J.L."/>
            <person name="Armisen D."/>
            <person name="Proux-Wera E."/>
            <person name="Oheigeartaigh S.S."/>
            <person name="Byrne K.P."/>
            <person name="Wolfe K.H."/>
        </authorList>
    </citation>
    <scope>NUCLEOTIDE SEQUENCE [LARGE SCALE GENOMIC DNA]</scope>
    <source>
        <strain evidence="6">ATCC 24235 / CBS 4417 / NBRC 1672 / NRRL Y-8282 / UCD 70-5</strain>
    </source>
</reference>
<dbReference type="GO" id="GO:0030686">
    <property type="term" value="C:90S preribosome"/>
    <property type="evidence" value="ECO:0007669"/>
    <property type="project" value="EnsemblFungi"/>
</dbReference>
<dbReference type="PANTHER" id="PTHR23325:SF1">
    <property type="entry name" value="SERUM RESPONSE FACTOR-BINDING PROTEIN 1"/>
    <property type="match status" value="1"/>
</dbReference>
<dbReference type="RefSeq" id="XP_003688348.1">
    <property type="nucleotide sequence ID" value="XM_003688300.1"/>
</dbReference>
<feature type="region of interest" description="Disordered" evidence="3">
    <location>
        <begin position="457"/>
        <end position="500"/>
    </location>
</feature>
<feature type="compositionally biased region" description="Acidic residues" evidence="3">
    <location>
        <begin position="335"/>
        <end position="347"/>
    </location>
</feature>
<feature type="compositionally biased region" description="Basic and acidic residues" evidence="3">
    <location>
        <begin position="380"/>
        <end position="390"/>
    </location>
</feature>
<feature type="compositionally biased region" description="Basic and acidic residues" evidence="3">
    <location>
        <begin position="457"/>
        <end position="488"/>
    </location>
</feature>
<dbReference type="STRING" id="1071381.G8C186"/>
<dbReference type="OMA" id="RFPHTKK"/>
<feature type="compositionally biased region" description="Polar residues" evidence="3">
    <location>
        <begin position="325"/>
        <end position="334"/>
    </location>
</feature>
<keyword evidence="1 2" id="KW-0175">Coiled coil</keyword>
<evidence type="ECO:0000313" key="6">
    <source>
        <dbReference type="Proteomes" id="UP000005666"/>
    </source>
</evidence>
<evidence type="ECO:0000259" key="4">
    <source>
        <dbReference type="Pfam" id="PF09073"/>
    </source>
</evidence>
<dbReference type="KEGG" id="tpf:TPHA_0N01330"/>
<sequence>MPKDNLIFKLDNLEYQYNYLNGTLDQFEPRLNGTKKLYNSIGKNNAKKVAKLLKELKKDEVEKNLTDLRLKIFNNKVYNCEKNMKAALLKQLKLEETKPDTKSSKSKNQKNKKKDLTPILSMVKDSYGYEEFVNYLIKSKLIKLSVNKIIPNKSFLDSENHQWFLNHEFWIISEDKSNKHNPSYVWNEIIMKTKGLDQLVSTLMNNSKVKESLVLFSNGMDVFLSINKGNKQSINNQKDNKSKKEQAKNKTNADNDSSDSESSEGSGEDEDVFYSFVDNNSNDDDNDEENNDDVDFDKIDDVLSQYKNAIGASDEEDPSDGGFSLNPTIDYNQVTDEEPSEEDDDIELNPRKKQKMELPELTTGFYSGDSDSDFEEDEIARDQKKNEAPKKNRRGQRARRKIWEKKYGSQAKHVLRDLEQKIEERAKRQAEYEARVAKRELKAQEDSASGANLVAVGERKAAGQEKPSVPKEEHPSWIAKKQQEEKFKKATFSGKKITFD</sequence>
<dbReference type="EMBL" id="HE612869">
    <property type="protein sequence ID" value="CCE65914.1"/>
    <property type="molecule type" value="Genomic_DNA"/>
</dbReference>
<feature type="coiled-coil region" evidence="2">
    <location>
        <begin position="415"/>
        <end position="447"/>
    </location>
</feature>
<dbReference type="AlphaFoldDB" id="G8C186"/>
<dbReference type="InterPro" id="IPR015158">
    <property type="entry name" value="Bud22_dom"/>
</dbReference>
<dbReference type="GO" id="GO:0005634">
    <property type="term" value="C:nucleus"/>
    <property type="evidence" value="ECO:0007669"/>
    <property type="project" value="EnsemblFungi"/>
</dbReference>
<dbReference type="eggNOG" id="ENOG502S6Z4">
    <property type="taxonomic scope" value="Eukaryota"/>
</dbReference>
<dbReference type="HOGENOM" id="CLU_024653_0_0_1"/>
<dbReference type="OrthoDB" id="3364872at2759"/>
<name>G8C186_TETPH</name>